<dbReference type="Proteomes" id="UP000240429">
    <property type="component" value="Unassembled WGS sequence"/>
</dbReference>
<organism evidence="6 7">
    <name type="scientific">Streptomyces dioscori</name>
    <dbReference type="NCBI Taxonomy" id="2109333"/>
    <lineage>
        <taxon>Bacteria</taxon>
        <taxon>Bacillati</taxon>
        <taxon>Actinomycetota</taxon>
        <taxon>Actinomycetes</taxon>
        <taxon>Kitasatosporales</taxon>
        <taxon>Streptomycetaceae</taxon>
        <taxon>Streptomyces</taxon>
        <taxon>Streptomyces aurantiacus group</taxon>
    </lineage>
</organism>
<keyword evidence="3 4" id="KW-0067">ATP-binding</keyword>
<keyword evidence="1" id="KW-0436">Ligase</keyword>
<comment type="caution">
    <text evidence="6">The sequence shown here is derived from an EMBL/GenBank/DDBJ whole genome shotgun (WGS) entry which is preliminary data.</text>
</comment>
<dbReference type="EMBL" id="PYBJ01000023">
    <property type="protein sequence ID" value="PSM39780.1"/>
    <property type="molecule type" value="Genomic_DNA"/>
</dbReference>
<dbReference type="InterPro" id="IPR013815">
    <property type="entry name" value="ATP_grasp_subdomain_1"/>
</dbReference>
<evidence type="ECO:0000259" key="5">
    <source>
        <dbReference type="PROSITE" id="PS50975"/>
    </source>
</evidence>
<dbReference type="GO" id="GO:0046872">
    <property type="term" value="F:metal ion binding"/>
    <property type="evidence" value="ECO:0007669"/>
    <property type="project" value="InterPro"/>
</dbReference>
<evidence type="ECO:0000256" key="4">
    <source>
        <dbReference type="PROSITE-ProRule" id="PRU00409"/>
    </source>
</evidence>
<proteinExistence type="predicted"/>
<dbReference type="InterPro" id="IPR011761">
    <property type="entry name" value="ATP-grasp"/>
</dbReference>
<feature type="domain" description="ATP-grasp" evidence="5">
    <location>
        <begin position="108"/>
        <end position="317"/>
    </location>
</feature>
<evidence type="ECO:0000256" key="1">
    <source>
        <dbReference type="ARBA" id="ARBA00022598"/>
    </source>
</evidence>
<keyword evidence="7" id="KW-1185">Reference proteome</keyword>
<dbReference type="PROSITE" id="PS50975">
    <property type="entry name" value="ATP_GRASP"/>
    <property type="match status" value="1"/>
</dbReference>
<dbReference type="InterPro" id="IPR040570">
    <property type="entry name" value="LAL_C2"/>
</dbReference>
<name>A0A2P8Q0K5_9ACTN</name>
<protein>
    <submittedName>
        <fullName evidence="6">Carboxylase</fullName>
    </submittedName>
</protein>
<dbReference type="RefSeq" id="WP_107020048.1">
    <property type="nucleotide sequence ID" value="NZ_KZ679050.1"/>
</dbReference>
<evidence type="ECO:0000256" key="2">
    <source>
        <dbReference type="ARBA" id="ARBA00022741"/>
    </source>
</evidence>
<dbReference type="InterPro" id="IPR052032">
    <property type="entry name" value="ATP-dep_AA_Ligase"/>
</dbReference>
<dbReference type="AlphaFoldDB" id="A0A2P8Q0K5"/>
<dbReference type="SUPFAM" id="SSF56059">
    <property type="entry name" value="Glutathione synthetase ATP-binding domain-like"/>
    <property type="match status" value="1"/>
</dbReference>
<dbReference type="GO" id="GO:0005524">
    <property type="term" value="F:ATP binding"/>
    <property type="evidence" value="ECO:0007669"/>
    <property type="project" value="UniProtKB-UniRule"/>
</dbReference>
<reference evidence="6 7" key="1">
    <citation type="submission" date="2018-03" db="EMBL/GenBank/DDBJ databases">
        <title>Streptomyces dioscori sp. nov., a novel endophytic actinobacterium isolated from bulbil of Dioscorea bulbifera L.</title>
        <authorList>
            <person name="Zhikuan W."/>
        </authorList>
    </citation>
    <scope>NUCLEOTIDE SEQUENCE [LARGE SCALE GENOMIC DNA]</scope>
    <source>
        <strain evidence="6 7">A217</strain>
    </source>
</reference>
<sequence length="414" mass="44941">MRNPEHVLLIGGTPKHLRKAAALGLGVVYVQFENEFAPGLRSLAEAVLLTDYTDWRSLRPLVESAYESWGFSAAVSLTEPGLDPAARVNDLLGLGGTPYEVSHRFTDKWLMRRRLAEGPQVGARRVAAELLTVDDDLDRFGAAHGFPFIVKPTSGTASFGVVKVDGADSLGAARQRIRRLHTSTDHPLTGAYDIERFMMEEYVPGPLYSVETFSFDGRHVVLTVTEAITRPRTHVHVGHALPARLSAEDEERMADTARRFLRAMGFRDGPAHTEIILSPQGPVICESQNRVGGALLTDMIEAVYGCDAQSLAISWALGLADPLPGRPVARGAAASWLVVAEEGRVERVEGVERVRAAPDTLTVSLGVAPGDLVRPLEGQWDGLGHISALGPDTDAAIDACRRNLREIRIRTRAA</sequence>
<dbReference type="PANTHER" id="PTHR43585">
    <property type="entry name" value="FUMIPYRROLE BIOSYNTHESIS PROTEIN C"/>
    <property type="match status" value="1"/>
</dbReference>
<dbReference type="PANTHER" id="PTHR43585:SF2">
    <property type="entry name" value="ATP-GRASP ENZYME FSQD"/>
    <property type="match status" value="1"/>
</dbReference>
<evidence type="ECO:0000313" key="7">
    <source>
        <dbReference type="Proteomes" id="UP000240429"/>
    </source>
</evidence>
<dbReference type="Gene3D" id="3.30.470.20">
    <property type="entry name" value="ATP-grasp fold, B domain"/>
    <property type="match status" value="1"/>
</dbReference>
<dbReference type="GO" id="GO:0016874">
    <property type="term" value="F:ligase activity"/>
    <property type="evidence" value="ECO:0007669"/>
    <property type="project" value="UniProtKB-KW"/>
</dbReference>
<evidence type="ECO:0000313" key="6">
    <source>
        <dbReference type="EMBL" id="PSM39780.1"/>
    </source>
</evidence>
<evidence type="ECO:0000256" key="3">
    <source>
        <dbReference type="ARBA" id="ARBA00022840"/>
    </source>
</evidence>
<dbReference type="Pfam" id="PF18603">
    <property type="entry name" value="LAL_C2"/>
    <property type="match status" value="1"/>
</dbReference>
<dbReference type="Pfam" id="PF13535">
    <property type="entry name" value="ATP-grasp_4"/>
    <property type="match status" value="1"/>
</dbReference>
<dbReference type="Gene3D" id="3.30.1490.20">
    <property type="entry name" value="ATP-grasp fold, A domain"/>
    <property type="match status" value="1"/>
</dbReference>
<keyword evidence="2 4" id="KW-0547">Nucleotide-binding</keyword>
<dbReference type="Gene3D" id="3.40.50.20">
    <property type="match status" value="1"/>
</dbReference>
<gene>
    <name evidence="6" type="ORF">C6Y14_30325</name>
</gene>
<accession>A0A2P8Q0K5</accession>
<dbReference type="OrthoDB" id="6964321at2"/>